<dbReference type="Proteomes" id="UP000326924">
    <property type="component" value="Unassembled WGS sequence"/>
</dbReference>
<dbReference type="CDD" id="cd12148">
    <property type="entry name" value="fungal_TF_MHR"/>
    <property type="match status" value="1"/>
</dbReference>
<dbReference type="InParanoid" id="A0A5J5EBD4"/>
<proteinExistence type="predicted"/>
<dbReference type="OrthoDB" id="4356994at2759"/>
<name>A0A5J5EBD4_9PEZI</name>
<dbReference type="EMBL" id="VXIS01000560">
    <property type="protein sequence ID" value="KAA8892872.1"/>
    <property type="molecule type" value="Genomic_DNA"/>
</dbReference>
<reference evidence="1 2" key="1">
    <citation type="submission" date="2019-09" db="EMBL/GenBank/DDBJ databases">
        <title>Draft genome of the ectomycorrhizal ascomycete Sphaerosporella brunnea.</title>
        <authorList>
            <consortium name="DOE Joint Genome Institute"/>
            <person name="Benucci G.M."/>
            <person name="Marozzi G."/>
            <person name="Antonielli L."/>
            <person name="Sanchez S."/>
            <person name="Marco P."/>
            <person name="Wang X."/>
            <person name="Falini L.B."/>
            <person name="Barry K."/>
            <person name="Haridas S."/>
            <person name="Lipzen A."/>
            <person name="Labutti K."/>
            <person name="Grigoriev I.V."/>
            <person name="Murat C."/>
            <person name="Martin F."/>
            <person name="Albertini E."/>
            <person name="Donnini D."/>
            <person name="Bonito G."/>
        </authorList>
    </citation>
    <scope>NUCLEOTIDE SEQUENCE [LARGE SCALE GENOMIC DNA]</scope>
    <source>
        <strain evidence="1 2">Sb_GMNB300</strain>
    </source>
</reference>
<protein>
    <recommendedName>
        <fullName evidence="3">Transcription factor domain-containing protein</fullName>
    </recommendedName>
</protein>
<sequence>MGVECVGGDEKELSLYERTSLRILEGIDRIEGFLRTQQVPPAPNLPPSSPAAAALCPATTNAASPALSYQSTASIATAIQEAPSPIPAIHTLFDSNSINSINSAAGRMLKTPSKLDRILAWNIFPKTSPHCGLVSDGSWREQPGEDVQLDLETVRTLQMLYLERFHPNNPIINIETLEQAIRSTFETPRGCGWDSEACLMLLVCALGAVADNYQDHFYNREPAMDPRRARTERAAMAEGYWFMAQRRLGVILCEETELAGQCLALAGFWYLYQLDPITAYKMFHSACLSWQTLHLSQGRNMDVSRVDVDGVGSGMTYAQYLKQRLYWTCLKAEFELRAELSLPVPTGAQLEYPLHFPIPPASFGPDTDADRLWYLYTAEIFLRRLHNRVVDEVTSFEAYLQDTRTELTEKRLASFITVVREYEVYVSQWHTSLPPLISFPDPATTVPPQPIPDERQQFIRKRFLDCHLLLYRPFLNLTLNHPGWQGYIIAHAHPKPPANKRINTAKLETDVRNFAGLAVQYTYLSIAVDRGVWFHHSPAMWRDVRNRLADVLVLRAAAKAGMEMPIDWEELVEEAEEVLLYWCAADGEDERVLDRRRRAGLLGCRYVVLWAREVV</sequence>
<organism evidence="1 2">
    <name type="scientific">Sphaerosporella brunnea</name>
    <dbReference type="NCBI Taxonomy" id="1250544"/>
    <lineage>
        <taxon>Eukaryota</taxon>
        <taxon>Fungi</taxon>
        <taxon>Dikarya</taxon>
        <taxon>Ascomycota</taxon>
        <taxon>Pezizomycotina</taxon>
        <taxon>Pezizomycetes</taxon>
        <taxon>Pezizales</taxon>
        <taxon>Pyronemataceae</taxon>
        <taxon>Sphaerosporella</taxon>
    </lineage>
</organism>
<dbReference type="PANTHER" id="PTHR47785:SF5">
    <property type="entry name" value="ZN(II)2CYS6 TRANSCRIPTION FACTOR (EUROFUNG)"/>
    <property type="match status" value="1"/>
</dbReference>
<keyword evidence="2" id="KW-1185">Reference proteome</keyword>
<evidence type="ECO:0000313" key="2">
    <source>
        <dbReference type="Proteomes" id="UP000326924"/>
    </source>
</evidence>
<evidence type="ECO:0000313" key="1">
    <source>
        <dbReference type="EMBL" id="KAA8892872.1"/>
    </source>
</evidence>
<gene>
    <name evidence="1" type="ORF">FN846DRAFT_981464</name>
</gene>
<comment type="caution">
    <text evidence="1">The sequence shown here is derived from an EMBL/GenBank/DDBJ whole genome shotgun (WGS) entry which is preliminary data.</text>
</comment>
<accession>A0A5J5EBD4</accession>
<evidence type="ECO:0008006" key="3">
    <source>
        <dbReference type="Google" id="ProtNLM"/>
    </source>
</evidence>
<dbReference type="AlphaFoldDB" id="A0A5J5EBD4"/>
<dbReference type="PANTHER" id="PTHR47785">
    <property type="entry name" value="ZN(II)2CYS6 TRANSCRIPTION FACTOR (EUROFUNG)-RELATED-RELATED"/>
    <property type="match status" value="1"/>
</dbReference>
<dbReference type="InterPro" id="IPR053181">
    <property type="entry name" value="EcdB-like_regulator"/>
</dbReference>